<feature type="transmembrane region" description="Helical" evidence="7">
    <location>
        <begin position="60"/>
        <end position="79"/>
    </location>
</feature>
<keyword evidence="8" id="KW-0449">Lipoprotein</keyword>
<dbReference type="PROSITE" id="PS01311">
    <property type="entry name" value="LGT"/>
    <property type="match status" value="1"/>
</dbReference>
<keyword evidence="5 7" id="KW-1133">Transmembrane helix</keyword>
<feature type="transmembrane region" description="Helical" evidence="7">
    <location>
        <begin position="31"/>
        <end position="51"/>
    </location>
</feature>
<evidence type="ECO:0000256" key="6">
    <source>
        <dbReference type="ARBA" id="ARBA00023136"/>
    </source>
</evidence>
<dbReference type="GO" id="GO:0005886">
    <property type="term" value="C:plasma membrane"/>
    <property type="evidence" value="ECO:0007669"/>
    <property type="project" value="UniProtKB-SubCell"/>
</dbReference>
<evidence type="ECO:0000256" key="3">
    <source>
        <dbReference type="ARBA" id="ARBA00022679"/>
    </source>
</evidence>
<dbReference type="EMBL" id="LR214970">
    <property type="protein sequence ID" value="VEU61041.1"/>
    <property type="molecule type" value="Genomic_DNA"/>
</dbReference>
<feature type="transmembrane region" description="Helical" evidence="7">
    <location>
        <begin position="99"/>
        <end position="122"/>
    </location>
</feature>
<reference evidence="8 9" key="1">
    <citation type="submission" date="2019-01" db="EMBL/GenBank/DDBJ databases">
        <authorList>
            <consortium name="Pathogen Informatics"/>
        </authorList>
    </citation>
    <scope>NUCLEOTIDE SEQUENCE [LARGE SCALE GENOMIC DNA]</scope>
    <source>
        <strain evidence="8 9">NCTC10122</strain>
    </source>
</reference>
<feature type="transmembrane region" description="Helical" evidence="7">
    <location>
        <begin position="255"/>
        <end position="276"/>
    </location>
</feature>
<dbReference type="PANTHER" id="PTHR30589:SF0">
    <property type="entry name" value="PHOSPHATIDYLGLYCEROL--PROLIPOPROTEIN DIACYLGLYCERYL TRANSFERASE"/>
    <property type="match status" value="1"/>
</dbReference>
<dbReference type="GO" id="GO:0042158">
    <property type="term" value="P:lipoprotein biosynthetic process"/>
    <property type="evidence" value="ECO:0007669"/>
    <property type="project" value="UniProtKB-UniRule"/>
</dbReference>
<keyword evidence="4 7" id="KW-0812">Transmembrane</keyword>
<dbReference type="EC" id="2.5.1.145" evidence="7"/>
<dbReference type="GO" id="GO:0008961">
    <property type="term" value="F:phosphatidylglycerol-prolipoprotein diacylglyceryl transferase activity"/>
    <property type="evidence" value="ECO:0007669"/>
    <property type="project" value="UniProtKB-UniRule"/>
</dbReference>
<evidence type="ECO:0000256" key="5">
    <source>
        <dbReference type="ARBA" id="ARBA00022989"/>
    </source>
</evidence>
<dbReference type="Proteomes" id="UP000290942">
    <property type="component" value="Chromosome"/>
</dbReference>
<proteinExistence type="inferred from homology"/>
<comment type="catalytic activity">
    <reaction evidence="7">
        <text>L-cysteinyl-[prolipoprotein] + a 1,2-diacyl-sn-glycero-3-phospho-(1'-sn-glycerol) = an S-1,2-diacyl-sn-glyceryl-L-cysteinyl-[prolipoprotein] + sn-glycerol 1-phosphate + H(+)</text>
        <dbReference type="Rhea" id="RHEA:56712"/>
        <dbReference type="Rhea" id="RHEA-COMP:14679"/>
        <dbReference type="Rhea" id="RHEA-COMP:14680"/>
        <dbReference type="ChEBI" id="CHEBI:15378"/>
        <dbReference type="ChEBI" id="CHEBI:29950"/>
        <dbReference type="ChEBI" id="CHEBI:57685"/>
        <dbReference type="ChEBI" id="CHEBI:64716"/>
        <dbReference type="ChEBI" id="CHEBI:140658"/>
        <dbReference type="EC" id="2.5.1.145"/>
    </reaction>
</comment>
<dbReference type="Pfam" id="PF01790">
    <property type="entry name" value="LGT"/>
    <property type="match status" value="1"/>
</dbReference>
<accession>A0A449A9Y9</accession>
<dbReference type="NCBIfam" id="TIGR00544">
    <property type="entry name" value="lgt"/>
    <property type="match status" value="1"/>
</dbReference>
<evidence type="ECO:0000256" key="4">
    <source>
        <dbReference type="ARBA" id="ARBA00022692"/>
    </source>
</evidence>
<feature type="binding site" evidence="7">
    <location>
        <position position="149"/>
    </location>
    <ligand>
        <name>a 1,2-diacyl-sn-glycero-3-phospho-(1'-sn-glycerol)</name>
        <dbReference type="ChEBI" id="CHEBI:64716"/>
    </ligand>
</feature>
<keyword evidence="2 7" id="KW-1003">Cell membrane</keyword>
<dbReference type="UniPathway" id="UPA00664"/>
<evidence type="ECO:0000256" key="1">
    <source>
        <dbReference type="ARBA" id="ARBA00007150"/>
    </source>
</evidence>
<dbReference type="InterPro" id="IPR001640">
    <property type="entry name" value="Lgt"/>
</dbReference>
<protein>
    <recommendedName>
        <fullName evidence="7">Phosphatidylglycerol--prolipoprotein diacylglyceryl transferase</fullName>
        <ecNumber evidence="7">2.5.1.145</ecNumber>
    </recommendedName>
</protein>
<comment type="pathway">
    <text evidence="7">Protein modification; lipoprotein biosynthesis (diacylglyceryl transfer).</text>
</comment>
<evidence type="ECO:0000256" key="7">
    <source>
        <dbReference type="HAMAP-Rule" id="MF_01147"/>
    </source>
</evidence>
<evidence type="ECO:0000256" key="2">
    <source>
        <dbReference type="ARBA" id="ARBA00022475"/>
    </source>
</evidence>
<gene>
    <name evidence="7 8" type="primary">lgt</name>
    <name evidence="8" type="ORF">NCTC10122_00629</name>
</gene>
<organism evidence="8 9">
    <name type="scientific">Mycoplasmopsis bovigenitalium</name>
    <dbReference type="NCBI Taxonomy" id="2112"/>
    <lineage>
        <taxon>Bacteria</taxon>
        <taxon>Bacillati</taxon>
        <taxon>Mycoplasmatota</taxon>
        <taxon>Mycoplasmoidales</taxon>
        <taxon>Metamycoplasmataceae</taxon>
        <taxon>Mycoplasmopsis</taxon>
    </lineage>
</organism>
<dbReference type="AlphaFoldDB" id="A0A449A9Y9"/>
<dbReference type="HAMAP" id="MF_01147">
    <property type="entry name" value="Lgt"/>
    <property type="match status" value="1"/>
</dbReference>
<dbReference type="PANTHER" id="PTHR30589">
    <property type="entry name" value="PROLIPOPROTEIN DIACYLGLYCERYL TRANSFERASE"/>
    <property type="match status" value="1"/>
</dbReference>
<comment type="similarity">
    <text evidence="1 7">Belongs to the Lgt family.</text>
</comment>
<keyword evidence="6 7" id="KW-0472">Membrane</keyword>
<keyword evidence="8" id="KW-0328">Glycosyltransferase</keyword>
<evidence type="ECO:0000313" key="9">
    <source>
        <dbReference type="Proteomes" id="UP000290942"/>
    </source>
</evidence>
<dbReference type="RefSeq" id="WP_129687860.1">
    <property type="nucleotide sequence ID" value="NZ_LR214970.1"/>
</dbReference>
<comment type="function">
    <text evidence="7">Catalyzes the transfer of the diacylglyceryl group from phosphatidylglycerol to the sulfhydryl group of the N-terminal cysteine of a prolipoprotein, the first step in the formation of mature lipoproteins.</text>
</comment>
<comment type="subcellular location">
    <subcellularLocation>
        <location evidence="7">Cell membrane</location>
        <topology evidence="7">Multi-pass membrane protein</topology>
    </subcellularLocation>
</comment>
<keyword evidence="3 7" id="KW-0808">Transferase</keyword>
<name>A0A449A9Y9_9BACT</name>
<feature type="transmembrane region" description="Helical" evidence="7">
    <location>
        <begin position="206"/>
        <end position="225"/>
    </location>
</feature>
<sequence length="323" mass="37256">MNTDNKYGIVAGVQANSGSILFSIGSFPIRTYSITLMMGFLAAIFTIAFFWHREKYKFEILYTLIFLIVPSTIIGARLWDLVEVALHDPSFDWRSWWKIWEGGLSIQGGVILGTIVGVIYAYHKRHEIDFRKAVDIIIPTILIGQVIGRWGNYANHELYGKVDWDGSSVLIFGKTFAQNMFISDSISAELNQPGLFRYPLFLYESLANLVGYLILVWTINLFGLVKPGMNGSLYFIWYGLVRLALEPLRQNAYEMYTIASLVFIVIGTIGLIYFGFFNPVHYTKIKLKYRYTYKYSHPQKYLDHINRTRFFDIKKPLYSELSG</sequence>
<evidence type="ECO:0000313" key="8">
    <source>
        <dbReference type="EMBL" id="VEU61041.1"/>
    </source>
</evidence>